<dbReference type="PANTHER" id="PTHR32329:SF4">
    <property type="entry name" value="ACTIVATOR OF 2-HYDROXYACYL-COA DEHYDRATASE"/>
    <property type="match status" value="1"/>
</dbReference>
<accession>K1SVK8</accession>
<gene>
    <name evidence="2" type="ORF">OBE_08338</name>
</gene>
<evidence type="ECO:0000259" key="1">
    <source>
        <dbReference type="Pfam" id="PF09989"/>
    </source>
</evidence>
<organism evidence="2">
    <name type="scientific">human gut metagenome</name>
    <dbReference type="NCBI Taxonomy" id="408170"/>
    <lineage>
        <taxon>unclassified sequences</taxon>
        <taxon>metagenomes</taxon>
        <taxon>organismal metagenomes</taxon>
    </lineage>
</organism>
<dbReference type="PANTHER" id="PTHR32329">
    <property type="entry name" value="BIFUNCTIONAL PROTEIN [INCLUDES 2-HYDROXYACYL-COA DEHYDRATASE (N-TER) AND ITS ACTIVATOR DOMAIN (C_TERM)-RELATED"/>
    <property type="match status" value="1"/>
</dbReference>
<reference evidence="2" key="1">
    <citation type="journal article" date="2013" name="Environ. Microbiol.">
        <title>Microbiota from the distal guts of lean and obese adolescents exhibit partial functional redundancy besides clear differences in community structure.</title>
        <authorList>
            <person name="Ferrer M."/>
            <person name="Ruiz A."/>
            <person name="Lanza F."/>
            <person name="Haange S.B."/>
            <person name="Oberbach A."/>
            <person name="Till H."/>
            <person name="Bargiela R."/>
            <person name="Campoy C."/>
            <person name="Segura M.T."/>
            <person name="Richter M."/>
            <person name="von Bergen M."/>
            <person name="Seifert J."/>
            <person name="Suarez A."/>
        </authorList>
    </citation>
    <scope>NUCLEOTIDE SEQUENCE</scope>
</reference>
<dbReference type="InterPro" id="IPR018709">
    <property type="entry name" value="CoA_activase_DUF2229"/>
</dbReference>
<dbReference type="AlphaFoldDB" id="K1SVK8"/>
<dbReference type="EMBL" id="AJWZ01005752">
    <property type="protein sequence ID" value="EKC61718.1"/>
    <property type="molecule type" value="Genomic_DNA"/>
</dbReference>
<dbReference type="Pfam" id="PF09989">
    <property type="entry name" value="DUF2229"/>
    <property type="match status" value="1"/>
</dbReference>
<feature type="non-terminal residue" evidence="2">
    <location>
        <position position="1"/>
    </location>
</feature>
<dbReference type="InterPro" id="IPR051805">
    <property type="entry name" value="Dehydratase_Activator_Redct"/>
</dbReference>
<sequence>FTNEEILTKRLVEEFTALGIKEDEIKSASHKAWDELIASRNDMMKKGEETLKYMEETGRRGIVLAGRPYHVDPEINHGIPEMINSYGLAVLTEDSVSHLADVERPLIVSDQWMYHSRLYKAANFVKTRDDLDLIQLNSFGCGLDAVTTDCVSDILTKSGKIYTVLKIDEVNNLGAARIRVRSLLAAN</sequence>
<protein>
    <recommendedName>
        <fullName evidence="1">DUF2229 domain-containing protein</fullName>
    </recommendedName>
</protein>
<evidence type="ECO:0000313" key="2">
    <source>
        <dbReference type="EMBL" id="EKC61718.1"/>
    </source>
</evidence>
<comment type="caution">
    <text evidence="2">The sequence shown here is derived from an EMBL/GenBank/DDBJ whole genome shotgun (WGS) entry which is preliminary data.</text>
</comment>
<feature type="domain" description="DUF2229" evidence="1">
    <location>
        <begin position="3"/>
        <end position="96"/>
    </location>
</feature>
<proteinExistence type="predicted"/>
<name>K1SVK8_9ZZZZ</name>